<dbReference type="EMBL" id="GG745329">
    <property type="protein sequence ID" value="KNE55200.1"/>
    <property type="molecule type" value="Genomic_DNA"/>
</dbReference>
<proteinExistence type="predicted"/>
<gene>
    <name evidence="2" type="ORF">AMAG_01116</name>
</gene>
<dbReference type="OrthoDB" id="10250320at2759"/>
<dbReference type="GO" id="GO:0019901">
    <property type="term" value="F:protein kinase binding"/>
    <property type="evidence" value="ECO:0007669"/>
    <property type="project" value="InterPro"/>
</dbReference>
<dbReference type="GO" id="GO:0016538">
    <property type="term" value="F:cyclin-dependent protein serine/threonine kinase regulator activity"/>
    <property type="evidence" value="ECO:0007669"/>
    <property type="project" value="TreeGrafter"/>
</dbReference>
<dbReference type="GO" id="GO:0005634">
    <property type="term" value="C:nucleus"/>
    <property type="evidence" value="ECO:0007669"/>
    <property type="project" value="TreeGrafter"/>
</dbReference>
<reference evidence="3" key="2">
    <citation type="submission" date="2009-11" db="EMBL/GenBank/DDBJ databases">
        <title>The Genome Sequence of Allomyces macrogynus strain ATCC 38327.</title>
        <authorList>
            <consortium name="The Broad Institute Genome Sequencing Platform"/>
            <person name="Russ C."/>
            <person name="Cuomo C."/>
            <person name="Shea T."/>
            <person name="Young S.K."/>
            <person name="Zeng Q."/>
            <person name="Koehrsen M."/>
            <person name="Haas B."/>
            <person name="Borodovsky M."/>
            <person name="Guigo R."/>
            <person name="Alvarado L."/>
            <person name="Berlin A."/>
            <person name="Borenstein D."/>
            <person name="Chen Z."/>
            <person name="Engels R."/>
            <person name="Freedman E."/>
            <person name="Gellesch M."/>
            <person name="Goldberg J."/>
            <person name="Griggs A."/>
            <person name="Gujja S."/>
            <person name="Heiman D."/>
            <person name="Hepburn T."/>
            <person name="Howarth C."/>
            <person name="Jen D."/>
            <person name="Larson L."/>
            <person name="Lewis B."/>
            <person name="Mehta T."/>
            <person name="Park D."/>
            <person name="Pearson M."/>
            <person name="Roberts A."/>
            <person name="Saif S."/>
            <person name="Shenoy N."/>
            <person name="Sisk P."/>
            <person name="Stolte C."/>
            <person name="Sykes S."/>
            <person name="Walk T."/>
            <person name="White J."/>
            <person name="Yandava C."/>
            <person name="Burger G."/>
            <person name="Gray M.W."/>
            <person name="Holland P.W.H."/>
            <person name="King N."/>
            <person name="Lang F.B.F."/>
            <person name="Roger A.J."/>
            <person name="Ruiz-Trillo I."/>
            <person name="Lander E."/>
            <person name="Nusbaum C."/>
        </authorList>
    </citation>
    <scope>NUCLEOTIDE SEQUENCE [LARGE SCALE GENOMIC DNA]</scope>
    <source>
        <strain evidence="3">ATCC 38327</strain>
    </source>
</reference>
<keyword evidence="3" id="KW-1185">Reference proteome</keyword>
<evidence type="ECO:0000313" key="3">
    <source>
        <dbReference type="Proteomes" id="UP000054350"/>
    </source>
</evidence>
<dbReference type="SUPFAM" id="SSF47954">
    <property type="entry name" value="Cyclin-like"/>
    <property type="match status" value="1"/>
</dbReference>
<dbReference type="Proteomes" id="UP000054350">
    <property type="component" value="Unassembled WGS sequence"/>
</dbReference>
<dbReference type="InterPro" id="IPR013922">
    <property type="entry name" value="Cyclin_PHO80-like"/>
</dbReference>
<accession>A0A0L0RYG8</accession>
<dbReference type="PANTHER" id="PTHR15615:SF27">
    <property type="entry name" value="PHO85 CYCLIN CLG1"/>
    <property type="match status" value="1"/>
</dbReference>
<dbReference type="PANTHER" id="PTHR15615">
    <property type="match status" value="1"/>
</dbReference>
<dbReference type="AlphaFoldDB" id="A0A0L0RYG8"/>
<name>A0A0L0RYG8_ALLM3</name>
<protein>
    <submittedName>
        <fullName evidence="2">Uncharacterized protein</fullName>
    </submittedName>
</protein>
<dbReference type="GO" id="GO:0000307">
    <property type="term" value="C:cyclin-dependent protein kinase holoenzyme complex"/>
    <property type="evidence" value="ECO:0007669"/>
    <property type="project" value="TreeGrafter"/>
</dbReference>
<evidence type="ECO:0000313" key="2">
    <source>
        <dbReference type="EMBL" id="KNE55200.1"/>
    </source>
</evidence>
<reference evidence="2 3" key="1">
    <citation type="submission" date="2009-11" db="EMBL/GenBank/DDBJ databases">
        <title>Annotation of Allomyces macrogynus ATCC 38327.</title>
        <authorList>
            <consortium name="The Broad Institute Genome Sequencing Platform"/>
            <person name="Russ C."/>
            <person name="Cuomo C."/>
            <person name="Burger G."/>
            <person name="Gray M.W."/>
            <person name="Holland P.W.H."/>
            <person name="King N."/>
            <person name="Lang F.B.F."/>
            <person name="Roger A.J."/>
            <person name="Ruiz-Trillo I."/>
            <person name="Young S.K."/>
            <person name="Zeng Q."/>
            <person name="Gargeya S."/>
            <person name="Fitzgerald M."/>
            <person name="Haas B."/>
            <person name="Abouelleil A."/>
            <person name="Alvarado L."/>
            <person name="Arachchi H.M."/>
            <person name="Berlin A."/>
            <person name="Chapman S.B."/>
            <person name="Gearin G."/>
            <person name="Goldberg J."/>
            <person name="Griggs A."/>
            <person name="Gujja S."/>
            <person name="Hansen M."/>
            <person name="Heiman D."/>
            <person name="Howarth C."/>
            <person name="Larimer J."/>
            <person name="Lui A."/>
            <person name="MacDonald P.J.P."/>
            <person name="McCowen C."/>
            <person name="Montmayeur A."/>
            <person name="Murphy C."/>
            <person name="Neiman D."/>
            <person name="Pearson M."/>
            <person name="Priest M."/>
            <person name="Roberts A."/>
            <person name="Saif S."/>
            <person name="Shea T."/>
            <person name="Sisk P."/>
            <person name="Stolte C."/>
            <person name="Sykes S."/>
            <person name="Wortman J."/>
            <person name="Nusbaum C."/>
            <person name="Birren B."/>
        </authorList>
    </citation>
    <scope>NUCLEOTIDE SEQUENCE [LARGE SCALE GENOMIC DNA]</scope>
    <source>
        <strain evidence="2 3">ATCC 38327</strain>
    </source>
</reference>
<evidence type="ECO:0000256" key="1">
    <source>
        <dbReference type="SAM" id="MobiDB-lite"/>
    </source>
</evidence>
<dbReference type="Gene3D" id="1.10.472.10">
    <property type="entry name" value="Cyclin-like"/>
    <property type="match status" value="1"/>
</dbReference>
<dbReference type="InterPro" id="IPR036915">
    <property type="entry name" value="Cyclin-like_sf"/>
</dbReference>
<organism evidence="2 3">
    <name type="scientific">Allomyces macrogynus (strain ATCC 38327)</name>
    <name type="common">Allomyces javanicus var. macrogynus</name>
    <dbReference type="NCBI Taxonomy" id="578462"/>
    <lineage>
        <taxon>Eukaryota</taxon>
        <taxon>Fungi</taxon>
        <taxon>Fungi incertae sedis</taxon>
        <taxon>Blastocladiomycota</taxon>
        <taxon>Blastocladiomycetes</taxon>
        <taxon>Blastocladiales</taxon>
        <taxon>Blastocladiaceae</taxon>
        <taxon>Allomyces</taxon>
    </lineage>
</organism>
<feature type="compositionally biased region" description="Low complexity" evidence="1">
    <location>
        <begin position="1"/>
        <end position="14"/>
    </location>
</feature>
<dbReference type="VEuPathDB" id="FungiDB:AMAG_01116"/>
<feature type="region of interest" description="Disordered" evidence="1">
    <location>
        <begin position="1"/>
        <end position="33"/>
    </location>
</feature>
<dbReference type="CDD" id="cd20557">
    <property type="entry name" value="CYCLIN_ScPCL1-like"/>
    <property type="match status" value="1"/>
</dbReference>
<sequence>MIAAPTSTSNSTPCPTMPLSPLASPTSQAAPRRASLTVATDSASLQASASSAPFSDVPRAWLAVTAAALTAAFEGMPGTTGCAARTAGHLGTPTLAAAMLPTPPVHLPSTPAASPALLDSPYLPTPMASPILDMPFRSGAAAAGNTWLASMPLMEPESPRVAAMPPPAATGVPDLAVFMSRLVRLSRTSLVTFLVAHCLLSRVVAVLTAQGRVRAAAPDTPHRLFIAALLVAGKVADPDDVVVAASKGAANREMPAPSTSSSAAQLATICGVYAPREIAVMERVFCKALQYRLHVPPAQLAEHARALVTAYPALRPLGGDEVVAVLDAAAARE</sequence>